<keyword evidence="1" id="KW-0812">Transmembrane</keyword>
<feature type="transmembrane region" description="Helical" evidence="1">
    <location>
        <begin position="40"/>
        <end position="58"/>
    </location>
</feature>
<evidence type="ECO:0000313" key="2">
    <source>
        <dbReference type="EMBL" id="KAG2229423.1"/>
    </source>
</evidence>
<accession>A0A8H7SJW9</accession>
<keyword evidence="1" id="KW-0472">Membrane</keyword>
<keyword evidence="1" id="KW-1133">Transmembrane helix</keyword>
<dbReference type="Proteomes" id="UP000613177">
    <property type="component" value="Unassembled WGS sequence"/>
</dbReference>
<proteinExistence type="predicted"/>
<reference evidence="2" key="1">
    <citation type="submission" date="2021-01" db="EMBL/GenBank/DDBJ databases">
        <title>Metabolic potential, ecology and presence of endohyphal bacteria is reflected in genomic diversity of Mucoromycotina.</title>
        <authorList>
            <person name="Muszewska A."/>
            <person name="Okrasinska A."/>
            <person name="Steczkiewicz K."/>
            <person name="Drgas O."/>
            <person name="Orlowska M."/>
            <person name="Perlinska-Lenart U."/>
            <person name="Aleksandrzak-Piekarczyk T."/>
            <person name="Szatraj K."/>
            <person name="Zielenkiewicz U."/>
            <person name="Pilsyk S."/>
            <person name="Malc E."/>
            <person name="Mieczkowski P."/>
            <person name="Kruszewska J.S."/>
            <person name="Biernat P."/>
            <person name="Pawlowska J."/>
        </authorList>
    </citation>
    <scope>NUCLEOTIDE SEQUENCE</scope>
    <source>
        <strain evidence="2">WA0000018081</strain>
    </source>
</reference>
<dbReference type="EMBL" id="JAEPRE010000275">
    <property type="protein sequence ID" value="KAG2229423.1"/>
    <property type="molecule type" value="Genomic_DNA"/>
</dbReference>
<evidence type="ECO:0000256" key="1">
    <source>
        <dbReference type="SAM" id="Phobius"/>
    </source>
</evidence>
<sequence length="187" mass="20993">MVWTFPMAGVFTLIIILRVAGIALYGVLGIIVWKTVDGNPYGLVAPTFVVTMPLYYYFSTGERIFLVLIDVGASAILSMVPKPVTSRAELRKRISKTLGDMSKLYGIFVGDILFAYEQKKEPTEGQRKAFIRLALGIRRQIADGHTYVKLSELELPLRDNMPDLLLGMAYESRSVDNSRKRNIAQIM</sequence>
<feature type="transmembrane region" description="Helical" evidence="1">
    <location>
        <begin position="6"/>
        <end position="33"/>
    </location>
</feature>
<organism evidence="2 3">
    <name type="scientific">Thamnidium elegans</name>
    <dbReference type="NCBI Taxonomy" id="101142"/>
    <lineage>
        <taxon>Eukaryota</taxon>
        <taxon>Fungi</taxon>
        <taxon>Fungi incertae sedis</taxon>
        <taxon>Mucoromycota</taxon>
        <taxon>Mucoromycotina</taxon>
        <taxon>Mucoromycetes</taxon>
        <taxon>Mucorales</taxon>
        <taxon>Mucorineae</taxon>
        <taxon>Mucoraceae</taxon>
        <taxon>Thamnidium</taxon>
    </lineage>
</organism>
<dbReference type="AlphaFoldDB" id="A0A8H7SJW9"/>
<comment type="caution">
    <text evidence="2">The sequence shown here is derived from an EMBL/GenBank/DDBJ whole genome shotgun (WGS) entry which is preliminary data.</text>
</comment>
<name>A0A8H7SJW9_9FUNG</name>
<protein>
    <submittedName>
        <fullName evidence="2">Uncharacterized protein</fullName>
    </submittedName>
</protein>
<keyword evidence="3" id="KW-1185">Reference proteome</keyword>
<evidence type="ECO:0000313" key="3">
    <source>
        <dbReference type="Proteomes" id="UP000613177"/>
    </source>
</evidence>
<gene>
    <name evidence="2" type="ORF">INT48_004934</name>
</gene>